<protein>
    <recommendedName>
        <fullName evidence="3">LmbU</fullName>
    </recommendedName>
</protein>
<dbReference type="NCBIfam" id="NF038070">
    <property type="entry name" value="LmbU_fam_TF"/>
    <property type="match status" value="1"/>
</dbReference>
<accession>A0A1R0L1P2</accession>
<keyword evidence="2" id="KW-1185">Reference proteome</keyword>
<evidence type="ECO:0008006" key="3">
    <source>
        <dbReference type="Google" id="ProtNLM"/>
    </source>
</evidence>
<reference evidence="1 2" key="1">
    <citation type="submission" date="2016-01" db="EMBL/GenBank/DDBJ databases">
        <title>Amycolatopsis coloradensis genome sequencing and assembly.</title>
        <authorList>
            <person name="Mayilraj S."/>
        </authorList>
    </citation>
    <scope>NUCLEOTIDE SEQUENCE [LARGE SCALE GENOMIC DNA]</scope>
    <source>
        <strain evidence="1 2">DSM 44225</strain>
    </source>
</reference>
<gene>
    <name evidence="1" type="ORF">BS329_04905</name>
</gene>
<dbReference type="InterPro" id="IPR049735">
    <property type="entry name" value="NovE/LmbU-like"/>
</dbReference>
<evidence type="ECO:0000313" key="1">
    <source>
        <dbReference type="EMBL" id="OLZ55751.1"/>
    </source>
</evidence>
<evidence type="ECO:0000313" key="2">
    <source>
        <dbReference type="Proteomes" id="UP000187486"/>
    </source>
</evidence>
<sequence>MELPAWCRLGTHVSMLGMASAWWIGDWLVYGQDRHKDRYRRGMSEHSLDYQTLRNYAWVARRVEHRRRRRSLSFQHHAEVARLPGEQQTRWLAMAEERAWSRNTLRHQLRGLPETKGRTASPLRLDVPAEHRGRWQQAADEAGMSLTAWAINRLDDAAHG</sequence>
<comment type="caution">
    <text evidence="1">The sequence shown here is derived from an EMBL/GenBank/DDBJ whole genome shotgun (WGS) entry which is preliminary data.</text>
</comment>
<proteinExistence type="predicted"/>
<dbReference type="AlphaFoldDB" id="A0A1R0L1P2"/>
<dbReference type="EMBL" id="MQUQ01000003">
    <property type="protein sequence ID" value="OLZ55751.1"/>
    <property type="molecule type" value="Genomic_DNA"/>
</dbReference>
<organism evidence="1 2">
    <name type="scientific">Amycolatopsis coloradensis</name>
    <dbReference type="NCBI Taxonomy" id="76021"/>
    <lineage>
        <taxon>Bacteria</taxon>
        <taxon>Bacillati</taxon>
        <taxon>Actinomycetota</taxon>
        <taxon>Actinomycetes</taxon>
        <taxon>Pseudonocardiales</taxon>
        <taxon>Pseudonocardiaceae</taxon>
        <taxon>Amycolatopsis</taxon>
    </lineage>
</organism>
<name>A0A1R0L1P2_9PSEU</name>
<dbReference type="Proteomes" id="UP000187486">
    <property type="component" value="Unassembled WGS sequence"/>
</dbReference>
<dbReference type="STRING" id="76021.BS329_04905"/>